<feature type="region of interest" description="Disordered" evidence="11">
    <location>
        <begin position="13"/>
        <end position="33"/>
    </location>
</feature>
<keyword evidence="2" id="KW-0479">Metal-binding</keyword>
<dbReference type="FunFam" id="3.30.160.60:FF:002343">
    <property type="entry name" value="Zinc finger protein 33A"/>
    <property type="match status" value="1"/>
</dbReference>
<evidence type="ECO:0000256" key="2">
    <source>
        <dbReference type="ARBA" id="ARBA00022723"/>
    </source>
</evidence>
<evidence type="ECO:0000256" key="8">
    <source>
        <dbReference type="ARBA" id="ARBA00023242"/>
    </source>
</evidence>
<evidence type="ECO:0000256" key="11">
    <source>
        <dbReference type="SAM" id="MobiDB-lite"/>
    </source>
</evidence>
<dbReference type="AlphaFoldDB" id="A0A0P4W769"/>
<dbReference type="PANTHER" id="PTHR24399:SF23">
    <property type="entry name" value="C2H2-TYPE DOMAIN-CONTAINING PROTEIN"/>
    <property type="match status" value="1"/>
</dbReference>
<sequence>MVSQKFMDILYQQPDYTNPGTSSSSTTTDSNEQNSLQIIKKDDSHMIMASTSNNFIIDNSVLEPLTIIKEENEDMKMEENKDMKKEENIKIKEENEDNYDDLHLFDTENKKKCTNDHMLTSFKATKDDNENLPRPCMSPPSHVKDKEGLRPPSKRIRREKIIFDPSETSNHVQRNHRRKIPSEIKDLSCISGKSKQCTEIPKDAINKYKDQRDRDLHCEYCGKYMQRLDYLRLHLMKHTGETPYKCPHCKNAYRARWRLNQHVRTHTRNLPYHCPYCCYRGNRSDYLTSHINRIHKNLRKEDSKKPKRKEIANDNEESKVDTIKEEKFSESELDAVIKEEEDFSLSYFTHEECTSNS</sequence>
<evidence type="ECO:0000256" key="5">
    <source>
        <dbReference type="ARBA" id="ARBA00022833"/>
    </source>
</evidence>
<dbReference type="EMBL" id="GDRN01067864">
    <property type="protein sequence ID" value="JAI64302.1"/>
    <property type="molecule type" value="Transcribed_RNA"/>
</dbReference>
<dbReference type="GO" id="GO:0005654">
    <property type="term" value="C:nucleoplasm"/>
    <property type="evidence" value="ECO:0007669"/>
    <property type="project" value="TreeGrafter"/>
</dbReference>
<dbReference type="InterPro" id="IPR036236">
    <property type="entry name" value="Znf_C2H2_sf"/>
</dbReference>
<evidence type="ECO:0000256" key="7">
    <source>
        <dbReference type="ARBA" id="ARBA00023163"/>
    </source>
</evidence>
<accession>A0A0P4W769</accession>
<feature type="region of interest" description="Disordered" evidence="11">
    <location>
        <begin position="126"/>
        <end position="149"/>
    </location>
</feature>
<dbReference type="EMBL" id="GDRN01067862">
    <property type="protein sequence ID" value="JAI64304.1"/>
    <property type="molecule type" value="Transcribed_RNA"/>
</dbReference>
<dbReference type="Gene3D" id="3.30.160.60">
    <property type="entry name" value="Classic Zinc Finger"/>
    <property type="match status" value="2"/>
</dbReference>
<evidence type="ECO:0000256" key="4">
    <source>
        <dbReference type="ARBA" id="ARBA00022771"/>
    </source>
</evidence>
<evidence type="ECO:0000256" key="3">
    <source>
        <dbReference type="ARBA" id="ARBA00022737"/>
    </source>
</evidence>
<keyword evidence="6" id="KW-0805">Transcription regulation</keyword>
<dbReference type="GO" id="GO:0000978">
    <property type="term" value="F:RNA polymerase II cis-regulatory region sequence-specific DNA binding"/>
    <property type="evidence" value="ECO:0007669"/>
    <property type="project" value="TreeGrafter"/>
</dbReference>
<dbReference type="SUPFAM" id="SSF57667">
    <property type="entry name" value="beta-beta-alpha zinc fingers"/>
    <property type="match status" value="2"/>
</dbReference>
<protein>
    <recommendedName>
        <fullName evidence="12">C2H2-type domain-containing protein</fullName>
    </recommendedName>
</protein>
<feature type="domain" description="C2H2-type" evidence="12">
    <location>
        <begin position="216"/>
        <end position="243"/>
    </location>
</feature>
<keyword evidence="3" id="KW-0677">Repeat</keyword>
<feature type="domain" description="C2H2-type" evidence="12">
    <location>
        <begin position="244"/>
        <end position="271"/>
    </location>
</feature>
<keyword evidence="10" id="KW-0175">Coiled coil</keyword>
<evidence type="ECO:0000256" key="10">
    <source>
        <dbReference type="SAM" id="Coils"/>
    </source>
</evidence>
<dbReference type="PROSITE" id="PS00028">
    <property type="entry name" value="ZINC_FINGER_C2H2_1"/>
    <property type="match status" value="2"/>
</dbReference>
<comment type="subcellular location">
    <subcellularLocation>
        <location evidence="1">Nucleus</location>
    </subcellularLocation>
</comment>
<dbReference type="GO" id="GO:0008270">
    <property type="term" value="F:zinc ion binding"/>
    <property type="evidence" value="ECO:0007669"/>
    <property type="project" value="UniProtKB-KW"/>
</dbReference>
<dbReference type="InterPro" id="IPR013087">
    <property type="entry name" value="Znf_C2H2_type"/>
</dbReference>
<evidence type="ECO:0000256" key="1">
    <source>
        <dbReference type="ARBA" id="ARBA00004123"/>
    </source>
</evidence>
<keyword evidence="7" id="KW-0804">Transcription</keyword>
<dbReference type="PROSITE" id="PS50157">
    <property type="entry name" value="ZINC_FINGER_C2H2_2"/>
    <property type="match status" value="2"/>
</dbReference>
<evidence type="ECO:0000259" key="12">
    <source>
        <dbReference type="PROSITE" id="PS50157"/>
    </source>
</evidence>
<keyword evidence="4 9" id="KW-0863">Zinc-finger</keyword>
<organism evidence="13">
    <name type="scientific">Scylla olivacea</name>
    <name type="common">Orange mud crab</name>
    <name type="synonym">Cancer olivacea</name>
    <dbReference type="NCBI Taxonomy" id="85551"/>
    <lineage>
        <taxon>Eukaryota</taxon>
        <taxon>Metazoa</taxon>
        <taxon>Ecdysozoa</taxon>
        <taxon>Arthropoda</taxon>
        <taxon>Crustacea</taxon>
        <taxon>Multicrustacea</taxon>
        <taxon>Malacostraca</taxon>
        <taxon>Eumalacostraca</taxon>
        <taxon>Eucarida</taxon>
        <taxon>Decapoda</taxon>
        <taxon>Pleocyemata</taxon>
        <taxon>Brachyura</taxon>
        <taxon>Eubrachyura</taxon>
        <taxon>Portunoidea</taxon>
        <taxon>Portunidae</taxon>
        <taxon>Portuninae</taxon>
        <taxon>Scylla</taxon>
    </lineage>
</organism>
<keyword evidence="5" id="KW-0862">Zinc</keyword>
<name>A0A0P4W769_SCYOL</name>
<proteinExistence type="predicted"/>
<evidence type="ECO:0000256" key="6">
    <source>
        <dbReference type="ARBA" id="ARBA00023015"/>
    </source>
</evidence>
<dbReference type="GO" id="GO:0001227">
    <property type="term" value="F:DNA-binding transcription repressor activity, RNA polymerase II-specific"/>
    <property type="evidence" value="ECO:0007669"/>
    <property type="project" value="TreeGrafter"/>
</dbReference>
<dbReference type="EMBL" id="GDRN01067863">
    <property type="protein sequence ID" value="JAI64303.1"/>
    <property type="molecule type" value="Transcribed_RNA"/>
</dbReference>
<dbReference type="EMBL" id="GDRN01067861">
    <property type="protein sequence ID" value="JAI64305.1"/>
    <property type="molecule type" value="Transcribed_RNA"/>
</dbReference>
<dbReference type="SMART" id="SM00355">
    <property type="entry name" value="ZnF_C2H2"/>
    <property type="match status" value="3"/>
</dbReference>
<reference evidence="13" key="1">
    <citation type="submission" date="2015-09" db="EMBL/GenBank/DDBJ databases">
        <title>Scylla olivacea transcriptome.</title>
        <authorList>
            <person name="Ikhwanuddin M."/>
        </authorList>
    </citation>
    <scope>NUCLEOTIDE SEQUENCE</scope>
</reference>
<feature type="coiled-coil region" evidence="10">
    <location>
        <begin position="68"/>
        <end position="97"/>
    </location>
</feature>
<evidence type="ECO:0000256" key="9">
    <source>
        <dbReference type="PROSITE-ProRule" id="PRU00042"/>
    </source>
</evidence>
<dbReference type="PANTHER" id="PTHR24399">
    <property type="entry name" value="ZINC FINGER AND BTB DOMAIN-CONTAINING"/>
    <property type="match status" value="1"/>
</dbReference>
<feature type="region of interest" description="Disordered" evidence="11">
    <location>
        <begin position="299"/>
        <end position="325"/>
    </location>
</feature>
<evidence type="ECO:0000313" key="13">
    <source>
        <dbReference type="EMBL" id="JAI64303.1"/>
    </source>
</evidence>
<keyword evidence="8" id="KW-0539">Nucleus</keyword>